<dbReference type="UniPathway" id="UPA00219"/>
<dbReference type="PATRIC" id="fig|1261131.3.peg.316"/>
<keyword evidence="10" id="KW-1185">Reference proteome</keyword>
<dbReference type="GO" id="GO:0004180">
    <property type="term" value="F:carboxypeptidase activity"/>
    <property type="evidence" value="ECO:0007669"/>
    <property type="project" value="UniProtKB-ARBA"/>
</dbReference>
<dbReference type="PANTHER" id="PTHR41533">
    <property type="entry name" value="L,D-TRANSPEPTIDASE HI_1667-RELATED"/>
    <property type="match status" value="1"/>
</dbReference>
<dbReference type="InterPro" id="IPR036365">
    <property type="entry name" value="PGBD-like_sf"/>
</dbReference>
<evidence type="ECO:0000256" key="3">
    <source>
        <dbReference type="ARBA" id="ARBA00022679"/>
    </source>
</evidence>
<dbReference type="RefSeq" id="WP_007556956.1">
    <property type="nucleotide sequence ID" value="NC_022793.1"/>
</dbReference>
<dbReference type="EMBL" id="CP006604">
    <property type="protein sequence ID" value="AHA27698.1"/>
    <property type="molecule type" value="Genomic_DNA"/>
</dbReference>
<evidence type="ECO:0000259" key="8">
    <source>
        <dbReference type="PROSITE" id="PS52029"/>
    </source>
</evidence>
<comment type="pathway">
    <text evidence="1 7">Cell wall biogenesis; peptidoglycan biosynthesis.</text>
</comment>
<evidence type="ECO:0000313" key="9">
    <source>
        <dbReference type="EMBL" id="AHA27698.1"/>
    </source>
</evidence>
<sequence>MVFYRFIPLILCFLYSIFFVSFSVYANTLDEVIENSYHSNANSSFDASISSINYKMNSDVPLVSSISVANIERSIAFYRSIVNRGGWQELPEYGSMRLGDNGVLVQRLRERLIISGDLDPSLGFSAVFDSYVKAAVEFFQIRHGLLPNGIVDKSTIAAMNVPADFRLRQLLVNLSRIKIMLKKNMGSRYVVANIPDATIEAVDGGKVAFRSIAIVGRVDRQTPILHSKIRRIVFNPYWVIPRSIIKKDIIDLIREYPSYLKDNNIRILNYKGIEITPEDVDWELPDASNFIFRQDPGKINAMASTKIEFYSNANVYMHDTPEPALFGNIDRFETSGCIRVSNITNLSLWLLKETPGWSRSHIEEIIKTRKTTPVVLSAEVPIHFIYISAWSVKDSVVQFRDDIYGLDNISTHVPSPIVHSIKSTTAGDII</sequence>
<keyword evidence="3" id="KW-0808">Transferase</keyword>
<dbReference type="eggNOG" id="COG2989">
    <property type="taxonomic scope" value="Bacteria"/>
</dbReference>
<keyword evidence="4 7" id="KW-0133">Cell shape</keyword>
<dbReference type="Proteomes" id="UP000017862">
    <property type="component" value="Chromosome"/>
</dbReference>
<dbReference type="HOGENOM" id="CLU_020360_5_2_5"/>
<dbReference type="InterPro" id="IPR005490">
    <property type="entry name" value="LD_TPept_cat_dom"/>
</dbReference>
<evidence type="ECO:0000313" key="10">
    <source>
        <dbReference type="Proteomes" id="UP000017862"/>
    </source>
</evidence>
<accession>U6B536</accession>
<dbReference type="CDD" id="cd16913">
    <property type="entry name" value="YkuD_like"/>
    <property type="match status" value="1"/>
</dbReference>
<dbReference type="GO" id="GO:0009252">
    <property type="term" value="P:peptidoglycan biosynthetic process"/>
    <property type="evidence" value="ECO:0007669"/>
    <property type="project" value="UniProtKB-UniPathway"/>
</dbReference>
<evidence type="ECO:0000256" key="6">
    <source>
        <dbReference type="ARBA" id="ARBA00023316"/>
    </source>
</evidence>
<dbReference type="InterPro" id="IPR038063">
    <property type="entry name" value="Transpep_catalytic_dom"/>
</dbReference>
<feature type="active site" description="Proton donor/acceptor" evidence="7">
    <location>
        <position position="318"/>
    </location>
</feature>
<dbReference type="GO" id="GO:0071555">
    <property type="term" value="P:cell wall organization"/>
    <property type="evidence" value="ECO:0007669"/>
    <property type="project" value="UniProtKB-UniRule"/>
</dbReference>
<evidence type="ECO:0000256" key="1">
    <source>
        <dbReference type="ARBA" id="ARBA00004752"/>
    </source>
</evidence>
<evidence type="ECO:0000256" key="7">
    <source>
        <dbReference type="PROSITE-ProRule" id="PRU01373"/>
    </source>
</evidence>
<dbReference type="Gene3D" id="2.40.440.10">
    <property type="entry name" value="L,D-transpeptidase catalytic domain-like"/>
    <property type="match status" value="1"/>
</dbReference>
<comment type="similarity">
    <text evidence="2">Belongs to the YkuD family.</text>
</comment>
<proteinExistence type="inferred from homology"/>
<dbReference type="InterPro" id="IPR052905">
    <property type="entry name" value="LD-transpeptidase_YkuD-like"/>
</dbReference>
<evidence type="ECO:0000256" key="2">
    <source>
        <dbReference type="ARBA" id="ARBA00005992"/>
    </source>
</evidence>
<dbReference type="InterPro" id="IPR036366">
    <property type="entry name" value="PGBDSf"/>
</dbReference>
<feature type="domain" description="L,D-TPase catalytic" evidence="8">
    <location>
        <begin position="188"/>
        <end position="365"/>
    </location>
</feature>
<dbReference type="GO" id="GO:0008360">
    <property type="term" value="P:regulation of cell shape"/>
    <property type="evidence" value="ECO:0007669"/>
    <property type="project" value="UniProtKB-UniRule"/>
</dbReference>
<protein>
    <recommendedName>
        <fullName evidence="8">L,D-TPase catalytic domain-containing protein</fullName>
    </recommendedName>
</protein>
<dbReference type="STRING" id="1261131.lam_328"/>
<dbReference type="PROSITE" id="PS52029">
    <property type="entry name" value="LD_TPASE"/>
    <property type="match status" value="1"/>
</dbReference>
<dbReference type="PANTHER" id="PTHR41533:SF1">
    <property type="entry name" value="L,D-TRANSPEPTIDASE YCBB-RELATED"/>
    <property type="match status" value="1"/>
</dbReference>
<dbReference type="InterPro" id="IPR002477">
    <property type="entry name" value="Peptidoglycan-bd-like"/>
</dbReference>
<dbReference type="Pfam" id="PF03734">
    <property type="entry name" value="YkuD"/>
    <property type="match status" value="1"/>
</dbReference>
<dbReference type="Pfam" id="PF01471">
    <property type="entry name" value="PG_binding_1"/>
    <property type="match status" value="1"/>
</dbReference>
<evidence type="ECO:0000256" key="5">
    <source>
        <dbReference type="ARBA" id="ARBA00022984"/>
    </source>
</evidence>
<name>U6B536_9HYPH</name>
<gene>
    <name evidence="9" type="ORF">lam_328</name>
</gene>
<dbReference type="SUPFAM" id="SSF47090">
    <property type="entry name" value="PGBD-like"/>
    <property type="match status" value="1"/>
</dbReference>
<dbReference type="KEGG" id="lar:lam_328"/>
<evidence type="ECO:0000256" key="4">
    <source>
        <dbReference type="ARBA" id="ARBA00022960"/>
    </source>
</evidence>
<dbReference type="SUPFAM" id="SSF141523">
    <property type="entry name" value="L,D-transpeptidase catalytic domain-like"/>
    <property type="match status" value="1"/>
</dbReference>
<keyword evidence="5 7" id="KW-0573">Peptidoglycan synthesis</keyword>
<dbReference type="Gene3D" id="1.10.101.10">
    <property type="entry name" value="PGBD-like superfamily/PGBD"/>
    <property type="match status" value="1"/>
</dbReference>
<dbReference type="GO" id="GO:0016740">
    <property type="term" value="F:transferase activity"/>
    <property type="evidence" value="ECO:0007669"/>
    <property type="project" value="UniProtKB-KW"/>
</dbReference>
<reference evidence="9 10" key="1">
    <citation type="journal article" date="2014" name="Mol. Plant Microbe Interact.">
        <title>The complete genome sequence of Candidatus Liberibacter americanus, associated with citrus Huanglongbing.</title>
        <authorList>
            <person name="Wulff N.A."/>
            <person name="Zhang S."/>
            <person name="Setubal J.C."/>
            <person name="Almeida N.F."/>
            <person name="Martins E.C."/>
            <person name="Harakava R."/>
            <person name="Kumar D."/>
            <person name="Rangel L.T."/>
            <person name="Foissac X."/>
            <person name="Bove J."/>
            <person name="Gabriel D.W."/>
        </authorList>
    </citation>
    <scope>NUCLEOTIDE SEQUENCE [LARGE SCALE GENOMIC DNA]</scope>
    <source>
        <strain evidence="9 10">Sao Paulo</strain>
    </source>
</reference>
<organism evidence="9 10">
    <name type="scientific">Candidatus Liberibacter americanus str. Sao Paulo</name>
    <dbReference type="NCBI Taxonomy" id="1261131"/>
    <lineage>
        <taxon>Bacteria</taxon>
        <taxon>Pseudomonadati</taxon>
        <taxon>Pseudomonadota</taxon>
        <taxon>Alphaproteobacteria</taxon>
        <taxon>Hyphomicrobiales</taxon>
        <taxon>Rhizobiaceae</taxon>
        <taxon>Liberibacter</taxon>
    </lineage>
</organism>
<dbReference type="AlphaFoldDB" id="U6B536"/>
<feature type="active site" description="Nucleophile" evidence="7">
    <location>
        <position position="337"/>
    </location>
</feature>
<keyword evidence="6 7" id="KW-0961">Cell wall biogenesis/degradation</keyword>